<feature type="coiled-coil region" evidence="1">
    <location>
        <begin position="32"/>
        <end position="63"/>
    </location>
</feature>
<dbReference type="AlphaFoldDB" id="A0A846I755"/>
<dbReference type="Pfam" id="PF20648">
    <property type="entry name" value="DUF6809"/>
    <property type="match status" value="1"/>
</dbReference>
<reference evidence="2 3" key="1">
    <citation type="submission" date="2019-02" db="EMBL/GenBank/DDBJ databases">
        <title>Genome sequencing of Clostridium botulinum clinical isolates.</title>
        <authorList>
            <person name="Brunt J."/>
            <person name="Van Vliet A.H.M."/>
            <person name="Stringer S.C."/>
            <person name="Grant K.A."/>
            <person name="Carter A.C."/>
            <person name="Peck M.W."/>
        </authorList>
    </citation>
    <scope>NUCLEOTIDE SEQUENCE [LARGE SCALE GENOMIC DNA]</scope>
    <source>
        <strain evidence="2 3">H142660711</strain>
    </source>
</reference>
<evidence type="ECO:0000256" key="1">
    <source>
        <dbReference type="SAM" id="Coils"/>
    </source>
</evidence>
<dbReference type="InterPro" id="IPR049215">
    <property type="entry name" value="DUF6809"/>
</dbReference>
<name>A0A846I755_CLOBO</name>
<keyword evidence="1" id="KW-0175">Coiled coil</keyword>
<organism evidence="2 3">
    <name type="scientific">Clostridium botulinum</name>
    <dbReference type="NCBI Taxonomy" id="1491"/>
    <lineage>
        <taxon>Bacteria</taxon>
        <taxon>Bacillati</taxon>
        <taxon>Bacillota</taxon>
        <taxon>Clostridia</taxon>
        <taxon>Eubacteriales</taxon>
        <taxon>Clostridiaceae</taxon>
        <taxon>Clostridium</taxon>
    </lineage>
</organism>
<gene>
    <name evidence="2" type="ORF">EXM69_20460</name>
</gene>
<evidence type="ECO:0000313" key="3">
    <source>
        <dbReference type="Proteomes" id="UP000473887"/>
    </source>
</evidence>
<accession>A0A846I755</accession>
<comment type="caution">
    <text evidence="2">The sequence shown here is derived from an EMBL/GenBank/DDBJ whole genome shotgun (WGS) entry which is preliminary data.</text>
</comment>
<sequence>MSIKLRFNEMIGRVLDDHGNEINNDKEYAIALNKYTNLYNKLKEKLSDEDKDLLENLDEATNYVAAISSELTYKKGLKDGIELKSILKIVS</sequence>
<protein>
    <submittedName>
        <fullName evidence="2">Uncharacterized protein</fullName>
    </submittedName>
</protein>
<dbReference type="Proteomes" id="UP000473887">
    <property type="component" value="Unassembled WGS sequence"/>
</dbReference>
<proteinExistence type="predicted"/>
<evidence type="ECO:0000313" key="2">
    <source>
        <dbReference type="EMBL" id="NEZ94240.1"/>
    </source>
</evidence>
<dbReference type="EMBL" id="SGKC01000084">
    <property type="protein sequence ID" value="NEZ94240.1"/>
    <property type="molecule type" value="Genomic_DNA"/>
</dbReference>